<dbReference type="CDD" id="cd17574">
    <property type="entry name" value="REC_OmpR"/>
    <property type="match status" value="1"/>
</dbReference>
<feature type="domain" description="Histidine kinase" evidence="10">
    <location>
        <begin position="247"/>
        <end position="457"/>
    </location>
</feature>
<dbReference type="EC" id="2.7.13.3" evidence="2"/>
<dbReference type="InterPro" id="IPR002545">
    <property type="entry name" value="CheW-lke_dom"/>
</dbReference>
<dbReference type="PROSITE" id="PS50109">
    <property type="entry name" value="HIS_KIN"/>
    <property type="match status" value="1"/>
</dbReference>
<dbReference type="PANTHER" id="PTHR43395:SF1">
    <property type="entry name" value="CHEMOTAXIS PROTEIN CHEA"/>
    <property type="match status" value="1"/>
</dbReference>
<evidence type="ECO:0000256" key="6">
    <source>
        <dbReference type="PROSITE-ProRule" id="PRU00110"/>
    </source>
</evidence>
<dbReference type="InterPro" id="IPR036641">
    <property type="entry name" value="HPT_dom_sf"/>
</dbReference>
<dbReference type="SUPFAM" id="SSF50341">
    <property type="entry name" value="CheW-like"/>
    <property type="match status" value="2"/>
</dbReference>
<dbReference type="InterPro" id="IPR036061">
    <property type="entry name" value="CheW-like_dom_sf"/>
</dbReference>
<keyword evidence="3 7" id="KW-0597">Phosphoprotein</keyword>
<dbReference type="Gene3D" id="2.30.30.40">
    <property type="entry name" value="SH3 Domains"/>
    <property type="match status" value="1"/>
</dbReference>
<dbReference type="PRINTS" id="PR00344">
    <property type="entry name" value="BCTRLSENSOR"/>
</dbReference>
<evidence type="ECO:0000256" key="1">
    <source>
        <dbReference type="ARBA" id="ARBA00000085"/>
    </source>
</evidence>
<dbReference type="InterPro" id="IPR011006">
    <property type="entry name" value="CheY-like_superfamily"/>
</dbReference>
<feature type="compositionally biased region" description="Basic and acidic residues" evidence="9">
    <location>
        <begin position="167"/>
        <end position="179"/>
    </location>
</feature>
<dbReference type="GO" id="GO:0006935">
    <property type="term" value="P:chemotaxis"/>
    <property type="evidence" value="ECO:0007669"/>
    <property type="project" value="InterPro"/>
</dbReference>
<evidence type="ECO:0000256" key="9">
    <source>
        <dbReference type="SAM" id="MobiDB-lite"/>
    </source>
</evidence>
<dbReference type="Pfam" id="PF02518">
    <property type="entry name" value="HATPase_c"/>
    <property type="match status" value="1"/>
</dbReference>
<dbReference type="InterPro" id="IPR003594">
    <property type="entry name" value="HATPase_dom"/>
</dbReference>
<dbReference type="Gene3D" id="3.30.565.10">
    <property type="entry name" value="Histidine kinase-like ATPase, C-terminal domain"/>
    <property type="match status" value="1"/>
</dbReference>
<evidence type="ECO:0000259" key="12">
    <source>
        <dbReference type="PROSITE" id="PS50851"/>
    </source>
</evidence>
<evidence type="ECO:0000256" key="8">
    <source>
        <dbReference type="SAM" id="Coils"/>
    </source>
</evidence>
<dbReference type="SUPFAM" id="SSF47384">
    <property type="entry name" value="Homodimeric domain of signal transducing histidine kinase"/>
    <property type="match status" value="1"/>
</dbReference>
<dbReference type="Pfam" id="PF02895">
    <property type="entry name" value="H-kinase_dim"/>
    <property type="match status" value="1"/>
</dbReference>
<organism evidence="14">
    <name type="scientific">Caldimicrobium thiodismutans</name>
    <dbReference type="NCBI Taxonomy" id="1653476"/>
    <lineage>
        <taxon>Bacteria</taxon>
        <taxon>Pseudomonadati</taxon>
        <taxon>Thermodesulfobacteriota</taxon>
        <taxon>Thermodesulfobacteria</taxon>
        <taxon>Thermodesulfobacteriales</taxon>
        <taxon>Thermodesulfobacteriaceae</taxon>
        <taxon>Caldimicrobium</taxon>
    </lineage>
</organism>
<feature type="modified residue" description="Phosphohistidine" evidence="6">
    <location>
        <position position="46"/>
    </location>
</feature>
<dbReference type="SUPFAM" id="SSF52172">
    <property type="entry name" value="CheY-like"/>
    <property type="match status" value="1"/>
</dbReference>
<dbReference type="Gene3D" id="1.20.120.160">
    <property type="entry name" value="HPT domain"/>
    <property type="match status" value="1"/>
</dbReference>
<feature type="domain" description="Response regulatory" evidence="11">
    <location>
        <begin position="759"/>
        <end position="876"/>
    </location>
</feature>
<dbReference type="Pfam" id="PF01584">
    <property type="entry name" value="CheW"/>
    <property type="match status" value="2"/>
</dbReference>
<feature type="domain" description="HPt" evidence="13">
    <location>
        <begin position="1"/>
        <end position="103"/>
    </location>
</feature>
<dbReference type="InterPro" id="IPR051315">
    <property type="entry name" value="Bact_Chemotaxis_CheA"/>
</dbReference>
<evidence type="ECO:0000256" key="5">
    <source>
        <dbReference type="ARBA" id="ARBA00022777"/>
    </source>
</evidence>
<dbReference type="InterPro" id="IPR037006">
    <property type="entry name" value="CheA-like_homodim_sf"/>
</dbReference>
<dbReference type="InterPro" id="IPR004358">
    <property type="entry name" value="Sig_transdc_His_kin-like_C"/>
</dbReference>
<dbReference type="FunFam" id="3.30.565.10:FF:000016">
    <property type="entry name" value="Chemotaxis protein CheA, putative"/>
    <property type="match status" value="1"/>
</dbReference>
<dbReference type="InterPro" id="IPR036890">
    <property type="entry name" value="HATPase_C_sf"/>
</dbReference>
<dbReference type="SUPFAM" id="SSF55874">
    <property type="entry name" value="ATPase domain of HSP90 chaperone/DNA topoisomerase II/histidine kinase"/>
    <property type="match status" value="1"/>
</dbReference>
<dbReference type="Gene3D" id="1.10.287.560">
    <property type="entry name" value="Histidine kinase CheA-like, homodimeric domain"/>
    <property type="match status" value="1"/>
</dbReference>
<keyword evidence="4" id="KW-0808">Transferase</keyword>
<feature type="domain" description="CheW-like" evidence="12">
    <location>
        <begin position="459"/>
        <end position="591"/>
    </location>
</feature>
<proteinExistence type="predicted"/>
<evidence type="ECO:0000256" key="7">
    <source>
        <dbReference type="PROSITE-ProRule" id="PRU00169"/>
    </source>
</evidence>
<feature type="region of interest" description="Disordered" evidence="9">
    <location>
        <begin position="152"/>
        <end position="208"/>
    </location>
</feature>
<evidence type="ECO:0000256" key="2">
    <source>
        <dbReference type="ARBA" id="ARBA00012438"/>
    </source>
</evidence>
<dbReference type="Gene3D" id="3.40.50.2300">
    <property type="match status" value="1"/>
</dbReference>
<evidence type="ECO:0000259" key="11">
    <source>
        <dbReference type="PROSITE" id="PS50110"/>
    </source>
</evidence>
<dbReference type="PANTHER" id="PTHR43395">
    <property type="entry name" value="SENSOR HISTIDINE KINASE CHEA"/>
    <property type="match status" value="1"/>
</dbReference>
<feature type="coiled-coil region" evidence="8">
    <location>
        <begin position="11"/>
        <end position="38"/>
    </location>
</feature>
<gene>
    <name evidence="14" type="ORF">ENT73_01140</name>
</gene>
<dbReference type="Pfam" id="PF01627">
    <property type="entry name" value="Hpt"/>
    <property type="match status" value="1"/>
</dbReference>
<dbReference type="CDD" id="cd00731">
    <property type="entry name" value="CheA_reg"/>
    <property type="match status" value="1"/>
</dbReference>
<dbReference type="SMART" id="SM00387">
    <property type="entry name" value="HATPase_c"/>
    <property type="match status" value="1"/>
</dbReference>
<keyword evidence="8" id="KW-0175">Coiled coil</keyword>
<dbReference type="GO" id="GO:0000155">
    <property type="term" value="F:phosphorelay sensor kinase activity"/>
    <property type="evidence" value="ECO:0007669"/>
    <property type="project" value="InterPro"/>
</dbReference>
<dbReference type="AlphaFoldDB" id="A0A832GN32"/>
<keyword evidence="5 14" id="KW-0418">Kinase</keyword>
<dbReference type="SMART" id="SM01231">
    <property type="entry name" value="H-kinase_dim"/>
    <property type="match status" value="1"/>
</dbReference>
<evidence type="ECO:0000259" key="13">
    <source>
        <dbReference type="PROSITE" id="PS50894"/>
    </source>
</evidence>
<dbReference type="InterPro" id="IPR001789">
    <property type="entry name" value="Sig_transdc_resp-reg_receiver"/>
</dbReference>
<dbReference type="SUPFAM" id="SSF47226">
    <property type="entry name" value="Histidine-containing phosphotransfer domain, HPT domain"/>
    <property type="match status" value="1"/>
</dbReference>
<dbReference type="InterPro" id="IPR004105">
    <property type="entry name" value="CheA-like_dim"/>
</dbReference>
<reference evidence="14" key="1">
    <citation type="journal article" date="2020" name="mSystems">
        <title>Genome- and Community-Level Interaction Insights into Carbon Utilization and Element Cycling Functions of Hydrothermarchaeota in Hydrothermal Sediment.</title>
        <authorList>
            <person name="Zhou Z."/>
            <person name="Liu Y."/>
            <person name="Xu W."/>
            <person name="Pan J."/>
            <person name="Luo Z.H."/>
            <person name="Li M."/>
        </authorList>
    </citation>
    <scope>NUCLEOTIDE SEQUENCE [LARGE SCALE GENOMIC DNA]</scope>
    <source>
        <strain evidence="14">SpSt-605</strain>
    </source>
</reference>
<dbReference type="GO" id="GO:0005737">
    <property type="term" value="C:cytoplasm"/>
    <property type="evidence" value="ECO:0007669"/>
    <property type="project" value="InterPro"/>
</dbReference>
<evidence type="ECO:0000259" key="10">
    <source>
        <dbReference type="PROSITE" id="PS50109"/>
    </source>
</evidence>
<dbReference type="PROSITE" id="PS50110">
    <property type="entry name" value="RESPONSE_REGULATORY"/>
    <property type="match status" value="1"/>
</dbReference>
<dbReference type="CDD" id="cd16916">
    <property type="entry name" value="HATPase_CheA-like"/>
    <property type="match status" value="1"/>
</dbReference>
<name>A0A832GN32_9BACT</name>
<evidence type="ECO:0000313" key="14">
    <source>
        <dbReference type="EMBL" id="HGV54679.1"/>
    </source>
</evidence>
<feature type="modified residue" description="4-aspartylphosphate" evidence="7">
    <location>
        <position position="809"/>
    </location>
</feature>
<dbReference type="SMART" id="SM00260">
    <property type="entry name" value="CheW"/>
    <property type="match status" value="1"/>
</dbReference>
<dbReference type="SMART" id="SM00073">
    <property type="entry name" value="HPT"/>
    <property type="match status" value="1"/>
</dbReference>
<accession>A0A832GN32</accession>
<protein>
    <recommendedName>
        <fullName evidence="2">histidine kinase</fullName>
        <ecNumber evidence="2">2.7.13.3</ecNumber>
    </recommendedName>
</protein>
<dbReference type="CDD" id="cd00088">
    <property type="entry name" value="HPT"/>
    <property type="match status" value="1"/>
</dbReference>
<dbReference type="Pfam" id="PF00072">
    <property type="entry name" value="Response_reg"/>
    <property type="match status" value="1"/>
</dbReference>
<dbReference type="InterPro" id="IPR036097">
    <property type="entry name" value="HisK_dim/P_sf"/>
</dbReference>
<dbReference type="InterPro" id="IPR008207">
    <property type="entry name" value="Sig_transdc_His_kin_Hpt_dom"/>
</dbReference>
<dbReference type="EMBL" id="DSZU01000022">
    <property type="protein sequence ID" value="HGV54679.1"/>
    <property type="molecule type" value="Genomic_DNA"/>
</dbReference>
<evidence type="ECO:0000256" key="4">
    <source>
        <dbReference type="ARBA" id="ARBA00022679"/>
    </source>
</evidence>
<dbReference type="SMART" id="SM00448">
    <property type="entry name" value="REC"/>
    <property type="match status" value="1"/>
</dbReference>
<dbReference type="InterPro" id="IPR005467">
    <property type="entry name" value="His_kinase_dom"/>
</dbReference>
<evidence type="ECO:0000256" key="3">
    <source>
        <dbReference type="ARBA" id="ARBA00022553"/>
    </source>
</evidence>
<comment type="caution">
    <text evidence="14">The sequence shown here is derived from an EMBL/GenBank/DDBJ whole genome shotgun (WGS) entry which is preliminary data.</text>
</comment>
<dbReference type="PROSITE" id="PS50894">
    <property type="entry name" value="HPT"/>
    <property type="match status" value="1"/>
</dbReference>
<sequence>MIDEDILKDFLVEAKDGIAKMEEEFIELEKEKGNIEILKSLFRSMHSLKGAAGFFGFKSLEGVAHFAEDILAKLRDGLLEANEEIIDVLLRCLDQIKYIVAYIEENKTEPLDDRILEFLVELSNFSDRLKKKGQEEAKVELKEREQEGVLGTEVLSSRVEESPGQEIETKPGSEERPKVEPQAAPQVIPEKGAHKEDKGVPSPPKELTETHIKVDVKLLDSLMNLAGELVLARNRVVQLANRSNDPDLIRSVQTLSMVTTELQETIMKTRMQPIGVVFNKFPRIVRDLSKSLGKRVNLHLEGTETELDRSIIEAIKDPLTHLVRNSIDHGIEDPDYRVQVGKPPEGNLILRAYHEGGQVVIEIEDDGKGIDLEKVKQKAIEKGLVSAEEVNRLSEREILSFIFKSGFSTAEKVTQISGRGVGMDVVKTNIEKLGGSIEINTILGKGTTVRVKIPLTLAIIPALIVTSQEDRYAIPQVNLKEIVSIDPKKDILYLGQSQFYRLRGEIIPIISLSHILRKSNGKEERNLLILNTGERFYGLLVDRIYDSEEIVVKPLGKWFKGIPIYSGATIMGDGKLALILDVVGLSKYVGLKTEEIERAFEEKKIKMAGEEVQFILLFDVGDTTLALPLALIARLDKIKAEEIKFVGGKEIIIYKNRVIPILRPENYLPIQGMMPQEEYSLLFFTERDKTCAILCSRIVDTIETTLQVETDLYVQPGILGYKIINDKTVLFIDIYKIIEMYDPEWFLVKREAEEEVPLTILLAEDSPFFQNLISNYLTQAGFIVELAPNGEEALKKLKSGFRPDLIISDIEMPQMDGFQLVKEIRSMPEFREVPIMVLTSLTGEDVKRKVFELGANAYEVKLERERVLATIMRLLEHKKAKAESL</sequence>
<comment type="catalytic activity">
    <reaction evidence="1">
        <text>ATP + protein L-histidine = ADP + protein N-phospho-L-histidine.</text>
        <dbReference type="EC" id="2.7.13.3"/>
    </reaction>
</comment>
<dbReference type="PROSITE" id="PS50851">
    <property type="entry name" value="CHEW"/>
    <property type="match status" value="1"/>
</dbReference>